<organism evidence="3 4">
    <name type="scientific">Streptomonospora halophila</name>
    <dbReference type="NCBI Taxonomy" id="427369"/>
    <lineage>
        <taxon>Bacteria</taxon>
        <taxon>Bacillati</taxon>
        <taxon>Actinomycetota</taxon>
        <taxon>Actinomycetes</taxon>
        <taxon>Streptosporangiales</taxon>
        <taxon>Nocardiopsidaceae</taxon>
        <taxon>Streptomonospora</taxon>
    </lineage>
</organism>
<name>A0ABP9G9X5_9ACTN</name>
<gene>
    <name evidence="3" type="ORF">GCM10023224_14200</name>
</gene>
<dbReference type="Gene3D" id="1.10.1780.10">
    <property type="entry name" value="Clp, N-terminal domain"/>
    <property type="match status" value="1"/>
</dbReference>
<dbReference type="Proteomes" id="UP001499993">
    <property type="component" value="Unassembled WGS sequence"/>
</dbReference>
<sequence>MFDQFTSSPFVVVVTAAREEARQRGAKRMGTEHLLLGLLHETGSASVRALGVDLEAAYAALEELDREALHAIGVDVGDLAPALSAPARTAPPLTSTAQAVLSQAVKNAKARTRDIDTVHLLHVLLDRKRPDPAAELLARLGVDRGVVRGRLQERGS</sequence>
<dbReference type="EMBL" id="BAABIK010000006">
    <property type="protein sequence ID" value="GAA4934750.1"/>
    <property type="molecule type" value="Genomic_DNA"/>
</dbReference>
<dbReference type="InterPro" id="IPR004176">
    <property type="entry name" value="Clp_R_N"/>
</dbReference>
<dbReference type="PROSITE" id="PS51903">
    <property type="entry name" value="CLP_R"/>
    <property type="match status" value="1"/>
</dbReference>
<keyword evidence="4" id="KW-1185">Reference proteome</keyword>
<keyword evidence="1" id="KW-0677">Repeat</keyword>
<protein>
    <submittedName>
        <fullName evidence="3">Clp protease N-terminal domain-containing protein</fullName>
    </submittedName>
</protein>
<keyword evidence="3" id="KW-0378">Hydrolase</keyword>
<comment type="caution">
    <text evidence="3">The sequence shown here is derived from an EMBL/GenBank/DDBJ whole genome shotgun (WGS) entry which is preliminary data.</text>
</comment>
<evidence type="ECO:0000259" key="2">
    <source>
        <dbReference type="PROSITE" id="PS51903"/>
    </source>
</evidence>
<keyword evidence="3" id="KW-0645">Protease</keyword>
<dbReference type="GO" id="GO:0006508">
    <property type="term" value="P:proteolysis"/>
    <property type="evidence" value="ECO:0007669"/>
    <property type="project" value="UniProtKB-KW"/>
</dbReference>
<evidence type="ECO:0000313" key="3">
    <source>
        <dbReference type="EMBL" id="GAA4934750.1"/>
    </source>
</evidence>
<accession>A0ABP9G9X5</accession>
<dbReference type="Pfam" id="PF02861">
    <property type="entry name" value="Clp_N"/>
    <property type="match status" value="2"/>
</dbReference>
<dbReference type="RefSeq" id="WP_345555924.1">
    <property type="nucleotide sequence ID" value="NZ_BAABIK010000006.1"/>
</dbReference>
<dbReference type="InterPro" id="IPR036628">
    <property type="entry name" value="Clp_N_dom_sf"/>
</dbReference>
<dbReference type="SUPFAM" id="SSF81923">
    <property type="entry name" value="Double Clp-N motif"/>
    <property type="match status" value="2"/>
</dbReference>
<dbReference type="GO" id="GO:0008233">
    <property type="term" value="F:peptidase activity"/>
    <property type="evidence" value="ECO:0007669"/>
    <property type="project" value="UniProtKB-KW"/>
</dbReference>
<evidence type="ECO:0000256" key="1">
    <source>
        <dbReference type="PROSITE-ProRule" id="PRU01251"/>
    </source>
</evidence>
<reference evidence="4" key="1">
    <citation type="journal article" date="2019" name="Int. J. Syst. Evol. Microbiol.">
        <title>The Global Catalogue of Microorganisms (GCM) 10K type strain sequencing project: providing services to taxonomists for standard genome sequencing and annotation.</title>
        <authorList>
            <consortium name="The Broad Institute Genomics Platform"/>
            <consortium name="The Broad Institute Genome Sequencing Center for Infectious Disease"/>
            <person name="Wu L."/>
            <person name="Ma J."/>
        </authorList>
    </citation>
    <scope>NUCLEOTIDE SEQUENCE [LARGE SCALE GENOMIC DNA]</scope>
    <source>
        <strain evidence="4">JCM 18123</strain>
    </source>
</reference>
<feature type="domain" description="Clp R" evidence="2">
    <location>
        <begin position="1"/>
        <end position="67"/>
    </location>
</feature>
<evidence type="ECO:0000313" key="4">
    <source>
        <dbReference type="Proteomes" id="UP001499993"/>
    </source>
</evidence>
<proteinExistence type="predicted"/>